<dbReference type="EMBL" id="CP000323">
    <property type="protein sequence ID" value="ABE74751.1"/>
    <property type="molecule type" value="Genomic_DNA"/>
</dbReference>
<evidence type="ECO:0000259" key="1">
    <source>
        <dbReference type="Pfam" id="PF01323"/>
    </source>
</evidence>
<protein>
    <submittedName>
        <fullName evidence="2">DSBA oxidoreductase</fullName>
    </submittedName>
</protein>
<dbReference type="KEGG" id="pcr:Pcryo_0970"/>
<sequence length="216" mass="24582">MSIIAPLRIDIVSDVVCPWCAIGYGQLAEALKKTNTEYEIHWHPFELNPDTPHEGRNYREHIAKKYGSSREESDASRAKMTEAGREVGFAFNFTEESRTYNTFAMHQLLHWADQQGYAHDLKQALFAAHFTHARDISNKEVLADIVAEIGLDRSEALAVLADERFAEDVRRAQQQWRQQSIQSVPSVIFNQKHLVSGAQGVENFKSILQQLADMPQ</sequence>
<dbReference type="eggNOG" id="COG2761">
    <property type="taxonomic scope" value="Bacteria"/>
</dbReference>
<dbReference type="Proteomes" id="UP000002425">
    <property type="component" value="Chromosome"/>
</dbReference>
<proteinExistence type="predicted"/>
<dbReference type="AlphaFoldDB" id="Q1QC52"/>
<dbReference type="RefSeq" id="WP_011513311.1">
    <property type="nucleotide sequence ID" value="NC_007969.1"/>
</dbReference>
<keyword evidence="3" id="KW-1185">Reference proteome</keyword>
<evidence type="ECO:0000313" key="3">
    <source>
        <dbReference type="Proteomes" id="UP000002425"/>
    </source>
</evidence>
<dbReference type="STRING" id="335284.Pcryo_0970"/>
<dbReference type="SUPFAM" id="SSF52833">
    <property type="entry name" value="Thioredoxin-like"/>
    <property type="match status" value="1"/>
</dbReference>
<dbReference type="Gene3D" id="3.40.30.10">
    <property type="entry name" value="Glutaredoxin"/>
    <property type="match status" value="1"/>
</dbReference>
<reference evidence="2" key="1">
    <citation type="submission" date="2006-03" db="EMBL/GenBank/DDBJ databases">
        <title>Complete sequence of chromosome of Psychrobacter cryohalolentis K5.</title>
        <authorList>
            <consortium name="US DOE Joint Genome Institute"/>
            <person name="Copeland A."/>
            <person name="Lucas S."/>
            <person name="Lapidus A."/>
            <person name="Barry K."/>
            <person name="Detter J.C."/>
            <person name="Glavina del Rio T."/>
            <person name="Hammon N."/>
            <person name="Israni S."/>
            <person name="Dalin E."/>
            <person name="Tice H."/>
            <person name="Pitluck S."/>
            <person name="Brettin T."/>
            <person name="Bruce D."/>
            <person name="Han C."/>
            <person name="Tapia R."/>
            <person name="Sims D.R."/>
            <person name="Gilna P."/>
            <person name="Schmutz J."/>
            <person name="Larimer F."/>
            <person name="Land M."/>
            <person name="Hauser L."/>
            <person name="Kyrpides N."/>
            <person name="Kim E."/>
            <person name="Richardson P."/>
        </authorList>
    </citation>
    <scope>NUCLEOTIDE SEQUENCE</scope>
    <source>
        <strain evidence="2">K5</strain>
    </source>
</reference>
<dbReference type="InterPro" id="IPR001853">
    <property type="entry name" value="DSBA-like_thioredoxin_dom"/>
</dbReference>
<gene>
    <name evidence="2" type="ordered locus">Pcryo_0970</name>
</gene>
<accession>Q1QC52</accession>
<dbReference type="Pfam" id="PF01323">
    <property type="entry name" value="DSBA"/>
    <property type="match status" value="1"/>
</dbReference>
<dbReference type="InterPro" id="IPR036249">
    <property type="entry name" value="Thioredoxin-like_sf"/>
</dbReference>
<name>Q1QC52_PSYCK</name>
<evidence type="ECO:0000313" key="2">
    <source>
        <dbReference type="EMBL" id="ABE74751.1"/>
    </source>
</evidence>
<dbReference type="PANTHER" id="PTHR13887">
    <property type="entry name" value="GLUTATHIONE S-TRANSFERASE KAPPA"/>
    <property type="match status" value="1"/>
</dbReference>
<dbReference type="HOGENOM" id="CLU_069253_0_4_6"/>
<dbReference type="PANTHER" id="PTHR13887:SF41">
    <property type="entry name" value="THIOREDOXIN SUPERFAMILY PROTEIN"/>
    <property type="match status" value="1"/>
</dbReference>
<organism evidence="2 3">
    <name type="scientific">Psychrobacter cryohalolentis (strain ATCC BAA-1226 / DSM 17306 / VKM B-2378 / K5)</name>
    <dbReference type="NCBI Taxonomy" id="335284"/>
    <lineage>
        <taxon>Bacteria</taxon>
        <taxon>Pseudomonadati</taxon>
        <taxon>Pseudomonadota</taxon>
        <taxon>Gammaproteobacteria</taxon>
        <taxon>Moraxellales</taxon>
        <taxon>Moraxellaceae</taxon>
        <taxon>Psychrobacter</taxon>
    </lineage>
</organism>
<dbReference type="GO" id="GO:0016491">
    <property type="term" value="F:oxidoreductase activity"/>
    <property type="evidence" value="ECO:0007669"/>
    <property type="project" value="InterPro"/>
</dbReference>
<feature type="domain" description="DSBA-like thioredoxin" evidence="1">
    <location>
        <begin position="9"/>
        <end position="209"/>
    </location>
</feature>
<dbReference type="CDD" id="cd03024">
    <property type="entry name" value="DsbA_FrnE"/>
    <property type="match status" value="1"/>
</dbReference>